<evidence type="ECO:0000313" key="2">
    <source>
        <dbReference type="EMBL" id="KAL0439460.1"/>
    </source>
</evidence>
<protein>
    <submittedName>
        <fullName evidence="2">Uncharacterized protein</fullName>
    </submittedName>
</protein>
<sequence length="93" mass="10052">MTHQLREHDPKHALRVHVSKPVALNSSTDCTKLSLNSGEMATIGSQEVQTLDDASQPSTSGVNEGEISLRPMIDTSRANTNALISSSSSWQVY</sequence>
<dbReference type="AlphaFoldDB" id="A0AAW2WDS6"/>
<reference evidence="2" key="2">
    <citation type="journal article" date="2024" name="Plant">
        <title>Genomic evolution and insights into agronomic trait innovations of Sesamum species.</title>
        <authorList>
            <person name="Miao H."/>
            <person name="Wang L."/>
            <person name="Qu L."/>
            <person name="Liu H."/>
            <person name="Sun Y."/>
            <person name="Le M."/>
            <person name="Wang Q."/>
            <person name="Wei S."/>
            <person name="Zheng Y."/>
            <person name="Lin W."/>
            <person name="Duan Y."/>
            <person name="Cao H."/>
            <person name="Xiong S."/>
            <person name="Wang X."/>
            <person name="Wei L."/>
            <person name="Li C."/>
            <person name="Ma Q."/>
            <person name="Ju M."/>
            <person name="Zhao R."/>
            <person name="Li G."/>
            <person name="Mu C."/>
            <person name="Tian Q."/>
            <person name="Mei H."/>
            <person name="Zhang T."/>
            <person name="Gao T."/>
            <person name="Zhang H."/>
        </authorList>
    </citation>
    <scope>NUCLEOTIDE SEQUENCE</scope>
    <source>
        <strain evidence="2">KEN1</strain>
    </source>
</reference>
<gene>
    <name evidence="2" type="ORF">Slati_2429000</name>
</gene>
<proteinExistence type="predicted"/>
<accession>A0AAW2WDS6</accession>
<dbReference type="EMBL" id="JACGWN010000008">
    <property type="protein sequence ID" value="KAL0439460.1"/>
    <property type="molecule type" value="Genomic_DNA"/>
</dbReference>
<organism evidence="2">
    <name type="scientific">Sesamum latifolium</name>
    <dbReference type="NCBI Taxonomy" id="2727402"/>
    <lineage>
        <taxon>Eukaryota</taxon>
        <taxon>Viridiplantae</taxon>
        <taxon>Streptophyta</taxon>
        <taxon>Embryophyta</taxon>
        <taxon>Tracheophyta</taxon>
        <taxon>Spermatophyta</taxon>
        <taxon>Magnoliopsida</taxon>
        <taxon>eudicotyledons</taxon>
        <taxon>Gunneridae</taxon>
        <taxon>Pentapetalae</taxon>
        <taxon>asterids</taxon>
        <taxon>lamiids</taxon>
        <taxon>Lamiales</taxon>
        <taxon>Pedaliaceae</taxon>
        <taxon>Sesamum</taxon>
    </lineage>
</organism>
<feature type="region of interest" description="Disordered" evidence="1">
    <location>
        <begin position="50"/>
        <end position="70"/>
    </location>
</feature>
<name>A0AAW2WDS6_9LAMI</name>
<feature type="compositionally biased region" description="Polar residues" evidence="1">
    <location>
        <begin position="50"/>
        <end position="62"/>
    </location>
</feature>
<comment type="caution">
    <text evidence="2">The sequence shown here is derived from an EMBL/GenBank/DDBJ whole genome shotgun (WGS) entry which is preliminary data.</text>
</comment>
<evidence type="ECO:0000256" key="1">
    <source>
        <dbReference type="SAM" id="MobiDB-lite"/>
    </source>
</evidence>
<reference evidence="2" key="1">
    <citation type="submission" date="2020-06" db="EMBL/GenBank/DDBJ databases">
        <authorList>
            <person name="Li T."/>
            <person name="Hu X."/>
            <person name="Zhang T."/>
            <person name="Song X."/>
            <person name="Zhang H."/>
            <person name="Dai N."/>
            <person name="Sheng W."/>
            <person name="Hou X."/>
            <person name="Wei L."/>
        </authorList>
    </citation>
    <scope>NUCLEOTIDE SEQUENCE</scope>
    <source>
        <strain evidence="2">KEN1</strain>
        <tissue evidence="2">Leaf</tissue>
    </source>
</reference>